<evidence type="ECO:0000259" key="4">
    <source>
        <dbReference type="Pfam" id="PF03816"/>
    </source>
</evidence>
<dbReference type="PANTHER" id="PTHR33392">
    <property type="entry name" value="POLYISOPRENYL-TEICHOIC ACID--PEPTIDOGLYCAN TEICHOIC ACID TRANSFERASE TAGU"/>
    <property type="match status" value="1"/>
</dbReference>
<accession>A0ABT9CHR1</accession>
<reference evidence="5 6" key="1">
    <citation type="submission" date="2023-07" db="EMBL/GenBank/DDBJ databases">
        <title>Paenibacillus sp. JX-17 nov. isolated from soil.</title>
        <authorList>
            <person name="Wan Y."/>
            <person name="Liu B."/>
        </authorList>
    </citation>
    <scope>NUCLEOTIDE SEQUENCE [LARGE SCALE GENOMIC DNA]</scope>
    <source>
        <strain evidence="5 6">JX-17</strain>
    </source>
</reference>
<evidence type="ECO:0000256" key="1">
    <source>
        <dbReference type="ARBA" id="ARBA00006068"/>
    </source>
</evidence>
<feature type="transmembrane region" description="Helical" evidence="3">
    <location>
        <begin position="7"/>
        <end position="27"/>
    </location>
</feature>
<dbReference type="PANTHER" id="PTHR33392:SF6">
    <property type="entry name" value="POLYISOPRENYL-TEICHOIC ACID--PEPTIDOGLYCAN TEICHOIC ACID TRANSFERASE TAGU"/>
    <property type="match status" value="1"/>
</dbReference>
<dbReference type="NCBIfam" id="TIGR00350">
    <property type="entry name" value="lytR_cpsA_psr"/>
    <property type="match status" value="1"/>
</dbReference>
<dbReference type="RefSeq" id="WP_305024417.1">
    <property type="nucleotide sequence ID" value="NZ_JAUQTB010000006.1"/>
</dbReference>
<protein>
    <submittedName>
        <fullName evidence="5">LCP family protein</fullName>
    </submittedName>
</protein>
<keyword evidence="6" id="KW-1185">Reference proteome</keyword>
<evidence type="ECO:0000256" key="2">
    <source>
        <dbReference type="SAM" id="MobiDB-lite"/>
    </source>
</evidence>
<dbReference type="Proteomes" id="UP001240171">
    <property type="component" value="Unassembled WGS sequence"/>
</dbReference>
<feature type="domain" description="Cell envelope-related transcriptional attenuator" evidence="4">
    <location>
        <begin position="88"/>
        <end position="230"/>
    </location>
</feature>
<comment type="caution">
    <text evidence="5">The sequence shown here is derived from an EMBL/GenBank/DDBJ whole genome shotgun (WGS) entry which is preliminary data.</text>
</comment>
<evidence type="ECO:0000256" key="3">
    <source>
        <dbReference type="SAM" id="Phobius"/>
    </source>
</evidence>
<comment type="similarity">
    <text evidence="1">Belongs to the LytR/CpsA/Psr (LCP) family.</text>
</comment>
<evidence type="ECO:0000313" key="5">
    <source>
        <dbReference type="EMBL" id="MDO7907211.1"/>
    </source>
</evidence>
<gene>
    <name evidence="5" type="ORF">Q5741_12400</name>
</gene>
<evidence type="ECO:0000313" key="6">
    <source>
        <dbReference type="Proteomes" id="UP001240171"/>
    </source>
</evidence>
<keyword evidence="3" id="KW-0472">Membrane</keyword>
<dbReference type="InterPro" id="IPR004474">
    <property type="entry name" value="LytR_CpsA_psr"/>
</dbReference>
<keyword evidence="3" id="KW-0812">Transmembrane</keyword>
<sequence length="315" mass="34879">MKKWLKISLITSGIVAAGVFGYGVYLYQSVKSTADQMYQPRNPVPEAVASLNPTGKGGHPRQPANLSGKEPFTLLIMGVDERSGDRGRSDTLIVAGVNPANKSVLLFNIPRDTRTLIAGKGTEDKINHAYAFGGVDMAVATVEQFLGTPVDYYVRVNMEGFKQLIDLFGGVQVHNKFAFASGGYQFDQGLIQMDGAKALAYARMRYEDPKGDLGRNDRQKQILEQLMDQALQASSLLRIESALKEVGANVRTDISFDDMKKLLTDYRADLKQLKTEEIRGKGTKMGGIYYYLVDEKERSRIHDLLEKQMEPVSGP</sequence>
<proteinExistence type="inferred from homology"/>
<dbReference type="Gene3D" id="3.40.630.190">
    <property type="entry name" value="LCP protein"/>
    <property type="match status" value="1"/>
</dbReference>
<feature type="region of interest" description="Disordered" evidence="2">
    <location>
        <begin position="44"/>
        <end position="64"/>
    </location>
</feature>
<dbReference type="Pfam" id="PF03816">
    <property type="entry name" value="LytR_cpsA_psr"/>
    <property type="match status" value="1"/>
</dbReference>
<organism evidence="5 6">
    <name type="scientific">Paenibacillus lacisoli</name>
    <dbReference type="NCBI Taxonomy" id="3064525"/>
    <lineage>
        <taxon>Bacteria</taxon>
        <taxon>Bacillati</taxon>
        <taxon>Bacillota</taxon>
        <taxon>Bacilli</taxon>
        <taxon>Bacillales</taxon>
        <taxon>Paenibacillaceae</taxon>
        <taxon>Paenibacillus</taxon>
    </lineage>
</organism>
<dbReference type="InterPro" id="IPR050922">
    <property type="entry name" value="LytR/CpsA/Psr_CW_biosynth"/>
</dbReference>
<name>A0ABT9CHR1_9BACL</name>
<dbReference type="EMBL" id="JAUQTB010000006">
    <property type="protein sequence ID" value="MDO7907211.1"/>
    <property type="molecule type" value="Genomic_DNA"/>
</dbReference>
<keyword evidence="3" id="KW-1133">Transmembrane helix</keyword>